<gene>
    <name evidence="9" type="ORF">KSX_17020</name>
</gene>
<dbReference type="GO" id="GO:0050660">
    <property type="term" value="F:flavin adenine dinucleotide binding"/>
    <property type="evidence" value="ECO:0007669"/>
    <property type="project" value="TreeGrafter"/>
</dbReference>
<evidence type="ECO:0000256" key="7">
    <source>
        <dbReference type="ARBA" id="ARBA00023284"/>
    </source>
</evidence>
<evidence type="ECO:0000256" key="5">
    <source>
        <dbReference type="ARBA" id="ARBA00023002"/>
    </source>
</evidence>
<dbReference type="PANTHER" id="PTHR22912:SF151">
    <property type="entry name" value="DIHYDROLIPOYL DEHYDROGENASE, MITOCHONDRIAL"/>
    <property type="match status" value="1"/>
</dbReference>
<sequence length="232" mass="24960">MVVGDVTTAVDVLVLGAGPGGYVAAIRAAQYGHHVTLVDPGDAGGTCLNRGCIPLKALLSASERYHQAQPAELASLGIHTESVTFDWPSMQRWKQSVVERLSNGVRQLLAGNRIELVTGTGWFINEREVRVEGVHGSHRFKFEHCIIATGATPTVISDLPYDGRDVLSPEQALALPELPSELVIAGMTTLPSNWRPSSCAWEYVSPSIRQLSVSSITVNLSCNVCSRLVCVN</sequence>
<dbReference type="InterPro" id="IPR012999">
    <property type="entry name" value="Pyr_OxRdtase_I_AS"/>
</dbReference>
<dbReference type="InterPro" id="IPR050151">
    <property type="entry name" value="Class-I_Pyr_Nuc-Dis_Oxidored"/>
</dbReference>
<dbReference type="Gene3D" id="3.50.50.60">
    <property type="entry name" value="FAD/NAD(P)-binding domain"/>
    <property type="match status" value="2"/>
</dbReference>
<dbReference type="EMBL" id="BNJF01000001">
    <property type="protein sequence ID" value="GHO43539.1"/>
    <property type="molecule type" value="Genomic_DNA"/>
</dbReference>
<dbReference type="InterPro" id="IPR036188">
    <property type="entry name" value="FAD/NAD-bd_sf"/>
</dbReference>
<evidence type="ECO:0000256" key="6">
    <source>
        <dbReference type="ARBA" id="ARBA00023157"/>
    </source>
</evidence>
<reference evidence="9" key="1">
    <citation type="submission" date="2020-10" db="EMBL/GenBank/DDBJ databases">
        <title>Taxonomic study of unclassified bacteria belonging to the class Ktedonobacteria.</title>
        <authorList>
            <person name="Yabe S."/>
            <person name="Wang C.M."/>
            <person name="Zheng Y."/>
            <person name="Sakai Y."/>
            <person name="Cavaletti L."/>
            <person name="Monciardini P."/>
            <person name="Donadio S."/>
        </authorList>
    </citation>
    <scope>NUCLEOTIDE SEQUENCE</scope>
    <source>
        <strain evidence="9">SOSP1-1</strain>
    </source>
</reference>
<proteinExistence type="inferred from homology"/>
<dbReference type="PRINTS" id="PR00411">
    <property type="entry name" value="PNDRDTASEI"/>
</dbReference>
<comment type="similarity">
    <text evidence="2">Belongs to the class-I pyridine nucleotide-disulfide oxidoreductase family.</text>
</comment>
<feature type="domain" description="FAD/NAD(P)-binding" evidence="8">
    <location>
        <begin position="11"/>
        <end position="186"/>
    </location>
</feature>
<evidence type="ECO:0000313" key="9">
    <source>
        <dbReference type="EMBL" id="GHO43539.1"/>
    </source>
</evidence>
<keyword evidence="6" id="KW-1015">Disulfide bond</keyword>
<dbReference type="PANTHER" id="PTHR22912">
    <property type="entry name" value="DISULFIDE OXIDOREDUCTASE"/>
    <property type="match status" value="1"/>
</dbReference>
<protein>
    <recommendedName>
        <fullName evidence="8">FAD/NAD(P)-binding domain-containing protein</fullName>
    </recommendedName>
</protein>
<dbReference type="SUPFAM" id="SSF51905">
    <property type="entry name" value="FAD/NAD(P)-binding domain"/>
    <property type="match status" value="1"/>
</dbReference>
<dbReference type="PRINTS" id="PR00368">
    <property type="entry name" value="FADPNR"/>
</dbReference>
<evidence type="ECO:0000256" key="3">
    <source>
        <dbReference type="ARBA" id="ARBA00022630"/>
    </source>
</evidence>
<keyword evidence="7" id="KW-0676">Redox-active center</keyword>
<name>A0A8J3I265_9CHLR</name>
<organism evidence="9 10">
    <name type="scientific">Ktedonospora formicarum</name>
    <dbReference type="NCBI Taxonomy" id="2778364"/>
    <lineage>
        <taxon>Bacteria</taxon>
        <taxon>Bacillati</taxon>
        <taxon>Chloroflexota</taxon>
        <taxon>Ktedonobacteria</taxon>
        <taxon>Ktedonobacterales</taxon>
        <taxon>Ktedonobacteraceae</taxon>
        <taxon>Ktedonospora</taxon>
    </lineage>
</organism>
<keyword evidence="10" id="KW-1185">Reference proteome</keyword>
<dbReference type="Proteomes" id="UP000612362">
    <property type="component" value="Unassembled WGS sequence"/>
</dbReference>
<evidence type="ECO:0000256" key="2">
    <source>
        <dbReference type="ARBA" id="ARBA00007532"/>
    </source>
</evidence>
<comment type="cofactor">
    <cofactor evidence="1">
        <name>FAD</name>
        <dbReference type="ChEBI" id="CHEBI:57692"/>
    </cofactor>
</comment>
<dbReference type="RefSeq" id="WP_220193008.1">
    <property type="nucleotide sequence ID" value="NZ_BNJF01000001.1"/>
</dbReference>
<dbReference type="AlphaFoldDB" id="A0A8J3I265"/>
<keyword evidence="4" id="KW-0274">FAD</keyword>
<dbReference type="PROSITE" id="PS00076">
    <property type="entry name" value="PYRIDINE_REDOX_1"/>
    <property type="match status" value="1"/>
</dbReference>
<evidence type="ECO:0000259" key="8">
    <source>
        <dbReference type="Pfam" id="PF07992"/>
    </source>
</evidence>
<evidence type="ECO:0000313" key="10">
    <source>
        <dbReference type="Proteomes" id="UP000612362"/>
    </source>
</evidence>
<dbReference type="InterPro" id="IPR023753">
    <property type="entry name" value="FAD/NAD-binding_dom"/>
</dbReference>
<keyword evidence="3" id="KW-0285">Flavoprotein</keyword>
<dbReference type="GO" id="GO:0004148">
    <property type="term" value="F:dihydrolipoyl dehydrogenase (NADH) activity"/>
    <property type="evidence" value="ECO:0007669"/>
    <property type="project" value="TreeGrafter"/>
</dbReference>
<dbReference type="Pfam" id="PF07992">
    <property type="entry name" value="Pyr_redox_2"/>
    <property type="match status" value="1"/>
</dbReference>
<accession>A0A8J3I265</accession>
<keyword evidence="5" id="KW-0560">Oxidoreductase</keyword>
<comment type="caution">
    <text evidence="9">The sequence shown here is derived from an EMBL/GenBank/DDBJ whole genome shotgun (WGS) entry which is preliminary data.</text>
</comment>
<dbReference type="GO" id="GO:0006103">
    <property type="term" value="P:2-oxoglutarate metabolic process"/>
    <property type="evidence" value="ECO:0007669"/>
    <property type="project" value="TreeGrafter"/>
</dbReference>
<evidence type="ECO:0000256" key="1">
    <source>
        <dbReference type="ARBA" id="ARBA00001974"/>
    </source>
</evidence>
<evidence type="ECO:0000256" key="4">
    <source>
        <dbReference type="ARBA" id="ARBA00022827"/>
    </source>
</evidence>